<keyword evidence="5 7" id="KW-0472">Membrane</keyword>
<dbReference type="Proteomes" id="UP000799444">
    <property type="component" value="Unassembled WGS sequence"/>
</dbReference>
<dbReference type="Gene3D" id="1.20.1250.20">
    <property type="entry name" value="MFS general substrate transporter like domains"/>
    <property type="match status" value="2"/>
</dbReference>
<dbReference type="AlphaFoldDB" id="A0A9P4V0Y3"/>
<evidence type="ECO:0000256" key="4">
    <source>
        <dbReference type="ARBA" id="ARBA00022989"/>
    </source>
</evidence>
<dbReference type="PROSITE" id="PS50850">
    <property type="entry name" value="MFS"/>
    <property type="match status" value="1"/>
</dbReference>
<dbReference type="EMBL" id="ML996154">
    <property type="protein sequence ID" value="KAF2733979.1"/>
    <property type="molecule type" value="Genomic_DNA"/>
</dbReference>
<dbReference type="InterPro" id="IPR036259">
    <property type="entry name" value="MFS_trans_sf"/>
</dbReference>
<dbReference type="InterPro" id="IPR050360">
    <property type="entry name" value="MFS_Sugar_Transporters"/>
</dbReference>
<keyword evidence="9" id="KW-0813">Transport</keyword>
<feature type="transmembrane region" description="Helical" evidence="7">
    <location>
        <begin position="446"/>
        <end position="464"/>
    </location>
</feature>
<dbReference type="PANTHER" id="PTHR48022">
    <property type="entry name" value="PLASTIDIC GLUCOSE TRANSPORTER 4"/>
    <property type="match status" value="1"/>
</dbReference>
<dbReference type="InterPro" id="IPR005829">
    <property type="entry name" value="Sugar_transporter_CS"/>
</dbReference>
<feature type="transmembrane region" description="Helical" evidence="7">
    <location>
        <begin position="99"/>
        <end position="119"/>
    </location>
</feature>
<feature type="transmembrane region" description="Helical" evidence="7">
    <location>
        <begin position="280"/>
        <end position="306"/>
    </location>
</feature>
<gene>
    <name evidence="9" type="ORF">EJ04DRAFT_494405</name>
</gene>
<dbReference type="InterPro" id="IPR020846">
    <property type="entry name" value="MFS_dom"/>
</dbReference>
<protein>
    <submittedName>
        <fullName evidence="9">Sugar transporter</fullName>
    </submittedName>
</protein>
<feature type="transmembrane region" description="Helical" evidence="7">
    <location>
        <begin position="126"/>
        <end position="146"/>
    </location>
</feature>
<comment type="subcellular location">
    <subcellularLocation>
        <location evidence="1">Membrane</location>
        <topology evidence="1">Multi-pass membrane protein</topology>
    </subcellularLocation>
</comment>
<proteinExistence type="inferred from homology"/>
<dbReference type="GO" id="GO:0016020">
    <property type="term" value="C:membrane"/>
    <property type="evidence" value="ECO:0007669"/>
    <property type="project" value="UniProtKB-SubCell"/>
</dbReference>
<dbReference type="Pfam" id="PF00083">
    <property type="entry name" value="Sugar_tr"/>
    <property type="match status" value="1"/>
</dbReference>
<evidence type="ECO:0000313" key="9">
    <source>
        <dbReference type="EMBL" id="KAF2733979.1"/>
    </source>
</evidence>
<evidence type="ECO:0000313" key="10">
    <source>
        <dbReference type="Proteomes" id="UP000799444"/>
    </source>
</evidence>
<feature type="transmembrane region" description="Helical" evidence="7">
    <location>
        <begin position="216"/>
        <end position="237"/>
    </location>
</feature>
<dbReference type="OrthoDB" id="6133115at2759"/>
<evidence type="ECO:0000256" key="6">
    <source>
        <dbReference type="SAM" id="MobiDB-lite"/>
    </source>
</evidence>
<keyword evidence="9" id="KW-0762">Sugar transport</keyword>
<feature type="transmembrane region" description="Helical" evidence="7">
    <location>
        <begin position="375"/>
        <end position="398"/>
    </location>
</feature>
<feature type="transmembrane region" description="Helical" evidence="7">
    <location>
        <begin position="184"/>
        <end position="204"/>
    </location>
</feature>
<dbReference type="PANTHER" id="PTHR48022:SF10">
    <property type="entry name" value="MAJOR FACILITATOR SUPERFAMILY (MFS) PROFILE DOMAIN-CONTAINING PROTEIN"/>
    <property type="match status" value="1"/>
</dbReference>
<keyword evidence="3 7" id="KW-0812">Transmembrane</keyword>
<feature type="domain" description="Major facilitator superfamily (MFS) profile" evidence="8">
    <location>
        <begin position="48"/>
        <end position="468"/>
    </location>
</feature>
<feature type="transmembrane region" description="Helical" evidence="7">
    <location>
        <begin position="318"/>
        <end position="337"/>
    </location>
</feature>
<feature type="transmembrane region" description="Helical" evidence="7">
    <location>
        <begin position="344"/>
        <end position="363"/>
    </location>
</feature>
<dbReference type="SUPFAM" id="SSF103473">
    <property type="entry name" value="MFS general substrate transporter"/>
    <property type="match status" value="1"/>
</dbReference>
<feature type="transmembrane region" description="Helical" evidence="7">
    <location>
        <begin position="152"/>
        <end position="172"/>
    </location>
</feature>
<dbReference type="GO" id="GO:0005351">
    <property type="term" value="F:carbohydrate:proton symporter activity"/>
    <property type="evidence" value="ECO:0007669"/>
    <property type="project" value="TreeGrafter"/>
</dbReference>
<evidence type="ECO:0000256" key="2">
    <source>
        <dbReference type="ARBA" id="ARBA00010992"/>
    </source>
</evidence>
<reference evidence="9" key="1">
    <citation type="journal article" date="2020" name="Stud. Mycol.">
        <title>101 Dothideomycetes genomes: a test case for predicting lifestyles and emergence of pathogens.</title>
        <authorList>
            <person name="Haridas S."/>
            <person name="Albert R."/>
            <person name="Binder M."/>
            <person name="Bloem J."/>
            <person name="Labutti K."/>
            <person name="Salamov A."/>
            <person name="Andreopoulos B."/>
            <person name="Baker S."/>
            <person name="Barry K."/>
            <person name="Bills G."/>
            <person name="Bluhm B."/>
            <person name="Cannon C."/>
            <person name="Castanera R."/>
            <person name="Culley D."/>
            <person name="Daum C."/>
            <person name="Ezra D."/>
            <person name="Gonzalez J."/>
            <person name="Henrissat B."/>
            <person name="Kuo A."/>
            <person name="Liang C."/>
            <person name="Lipzen A."/>
            <person name="Lutzoni F."/>
            <person name="Magnuson J."/>
            <person name="Mondo S."/>
            <person name="Nolan M."/>
            <person name="Ohm R."/>
            <person name="Pangilinan J."/>
            <person name="Park H.-J."/>
            <person name="Ramirez L."/>
            <person name="Alfaro M."/>
            <person name="Sun H."/>
            <person name="Tritt A."/>
            <person name="Yoshinaga Y."/>
            <person name="Zwiers L.-H."/>
            <person name="Turgeon B."/>
            <person name="Goodwin S."/>
            <person name="Spatafora J."/>
            <person name="Crous P."/>
            <person name="Grigoriev I."/>
        </authorList>
    </citation>
    <scope>NUCLEOTIDE SEQUENCE</scope>
    <source>
        <strain evidence="9">CBS 125425</strain>
    </source>
</reference>
<feature type="region of interest" description="Disordered" evidence="6">
    <location>
        <begin position="1"/>
        <end position="29"/>
    </location>
</feature>
<dbReference type="InterPro" id="IPR005828">
    <property type="entry name" value="MFS_sugar_transport-like"/>
</dbReference>
<feature type="compositionally biased region" description="Polar residues" evidence="6">
    <location>
        <begin position="1"/>
        <end position="13"/>
    </location>
</feature>
<evidence type="ECO:0000256" key="3">
    <source>
        <dbReference type="ARBA" id="ARBA00022692"/>
    </source>
</evidence>
<dbReference type="PROSITE" id="PS00217">
    <property type="entry name" value="SUGAR_TRANSPORT_2"/>
    <property type="match status" value="1"/>
</dbReference>
<name>A0A9P4V0Y3_9PLEO</name>
<keyword evidence="4 7" id="KW-1133">Transmembrane helix</keyword>
<evidence type="ECO:0000256" key="7">
    <source>
        <dbReference type="SAM" id="Phobius"/>
    </source>
</evidence>
<evidence type="ECO:0000256" key="1">
    <source>
        <dbReference type="ARBA" id="ARBA00004141"/>
    </source>
</evidence>
<evidence type="ECO:0000256" key="5">
    <source>
        <dbReference type="ARBA" id="ARBA00023136"/>
    </source>
</evidence>
<feature type="transmembrane region" description="Helical" evidence="7">
    <location>
        <begin position="410"/>
        <end position="434"/>
    </location>
</feature>
<comment type="similarity">
    <text evidence="2">Belongs to the major facilitator superfamily. Sugar transporter (TC 2.A.1.1) family.</text>
</comment>
<organism evidence="9 10">
    <name type="scientific">Polyplosphaeria fusca</name>
    <dbReference type="NCBI Taxonomy" id="682080"/>
    <lineage>
        <taxon>Eukaryota</taxon>
        <taxon>Fungi</taxon>
        <taxon>Dikarya</taxon>
        <taxon>Ascomycota</taxon>
        <taxon>Pezizomycotina</taxon>
        <taxon>Dothideomycetes</taxon>
        <taxon>Pleosporomycetidae</taxon>
        <taxon>Pleosporales</taxon>
        <taxon>Tetraplosphaeriaceae</taxon>
        <taxon>Polyplosphaeria</taxon>
    </lineage>
</organism>
<comment type="caution">
    <text evidence="9">The sequence shown here is derived from an EMBL/GenBank/DDBJ whole genome shotgun (WGS) entry which is preliminary data.</text>
</comment>
<keyword evidence="10" id="KW-1185">Reference proteome</keyword>
<evidence type="ECO:0000259" key="8">
    <source>
        <dbReference type="PROSITE" id="PS50850"/>
    </source>
</evidence>
<accession>A0A9P4V0Y3</accession>
<sequence length="512" mass="56307">MATTDTKPVQTHLENVDTGTKEAHADPTQSTLKITRDSWWDNKKGIFICILINMVNFEYGLDQGMVNGFQAMGGFLQDFGYADPALPGGYGITTTMQQLITSLVSAGMFVTTFAAGYVTSKIGRKGGIWVGFAFMILSVTLQIAVINEGALYSGRLLLGFANGFLVVSAQLYMQEAMPSNLRSLSFTLYQFWISFGGMLGVIINNETKNRLDRSSYRIPLGVLYIIPVVLSVILIWLPETPRYLASRGNYDEAAQSLRFLRDKTYSDLMMFQGLDLKRTLTALGIALYSAANGVPFVIQYGVYFFLQSSPSSDPFQSGIIVTSVGLVGVLVTPLFTGKIGKRPILMTGGIVQALCMLGIGLSYTVRGTDPLSGRVILAMAAIFLFTASATTSPFSWQVTGEVPTQRLRSYTLGFSSAITFLCGWSITFTIPYFINPTALNWGAQYAYIWFAGNLLIAVFTFFVVPETNKRTLEEIDECYVNRVPIRKFPSYECVGTVGSRMEAVRNIKGESN</sequence>